<evidence type="ECO:0000256" key="1">
    <source>
        <dbReference type="ARBA" id="ARBA00022692"/>
    </source>
</evidence>
<dbReference type="RefSeq" id="WP_028068771.1">
    <property type="nucleotide sequence ID" value="NZ_LR590484.1"/>
</dbReference>
<evidence type="ECO:0000313" key="7">
    <source>
        <dbReference type="Proteomes" id="UP000308196"/>
    </source>
</evidence>
<reference evidence="6 7" key="1">
    <citation type="submission" date="2019-05" db="EMBL/GenBank/DDBJ databases">
        <authorList>
            <consortium name="Pathogen Informatics"/>
        </authorList>
    </citation>
    <scope>NUCLEOTIDE SEQUENCE [LARGE SCALE GENOMIC DNA]</scope>
    <source>
        <strain evidence="6 7">NCTC11429</strain>
    </source>
</reference>
<dbReference type="InterPro" id="IPR011701">
    <property type="entry name" value="MFS"/>
</dbReference>
<feature type="transmembrane region" description="Helical" evidence="4">
    <location>
        <begin position="18"/>
        <end position="39"/>
    </location>
</feature>
<feature type="transmembrane region" description="Helical" evidence="4">
    <location>
        <begin position="78"/>
        <end position="95"/>
    </location>
</feature>
<dbReference type="Proteomes" id="UP000308196">
    <property type="component" value="Chromosome"/>
</dbReference>
<feature type="transmembrane region" description="Helical" evidence="4">
    <location>
        <begin position="135"/>
        <end position="154"/>
    </location>
</feature>
<keyword evidence="2 4" id="KW-1133">Transmembrane helix</keyword>
<dbReference type="SUPFAM" id="SSF103473">
    <property type="entry name" value="MFS general substrate transporter"/>
    <property type="match status" value="1"/>
</dbReference>
<organism evidence="6 7">
    <name type="scientific">Sphingobacterium thalpophilum</name>
    <dbReference type="NCBI Taxonomy" id="259"/>
    <lineage>
        <taxon>Bacteria</taxon>
        <taxon>Pseudomonadati</taxon>
        <taxon>Bacteroidota</taxon>
        <taxon>Sphingobacteriia</taxon>
        <taxon>Sphingobacteriales</taxon>
        <taxon>Sphingobacteriaceae</taxon>
        <taxon>Sphingobacterium</taxon>
    </lineage>
</organism>
<dbReference type="PROSITE" id="PS50850">
    <property type="entry name" value="MFS"/>
    <property type="match status" value="1"/>
</dbReference>
<feature type="transmembrane region" description="Helical" evidence="4">
    <location>
        <begin position="253"/>
        <end position="272"/>
    </location>
</feature>
<name>A0A4U9VX75_9SPHI</name>
<dbReference type="PANTHER" id="PTHR23534">
    <property type="entry name" value="MFS PERMEASE"/>
    <property type="match status" value="1"/>
</dbReference>
<feature type="transmembrane region" description="Helical" evidence="4">
    <location>
        <begin position="371"/>
        <end position="388"/>
    </location>
</feature>
<dbReference type="Gene3D" id="1.20.1250.20">
    <property type="entry name" value="MFS general substrate transporter like domains"/>
    <property type="match status" value="1"/>
</dbReference>
<dbReference type="InterPro" id="IPR020846">
    <property type="entry name" value="MFS_dom"/>
</dbReference>
<gene>
    <name evidence="6" type="ORF">NCTC11429_03664</name>
</gene>
<keyword evidence="3 4" id="KW-0472">Membrane</keyword>
<evidence type="ECO:0000313" key="6">
    <source>
        <dbReference type="EMBL" id="VTR48264.1"/>
    </source>
</evidence>
<keyword evidence="1 4" id="KW-0812">Transmembrane</keyword>
<feature type="transmembrane region" description="Helical" evidence="4">
    <location>
        <begin position="304"/>
        <end position="332"/>
    </location>
</feature>
<evidence type="ECO:0000256" key="2">
    <source>
        <dbReference type="ARBA" id="ARBA00022989"/>
    </source>
</evidence>
<dbReference type="GO" id="GO:0022857">
    <property type="term" value="F:transmembrane transporter activity"/>
    <property type="evidence" value="ECO:0007669"/>
    <property type="project" value="InterPro"/>
</dbReference>
<evidence type="ECO:0000256" key="3">
    <source>
        <dbReference type="ARBA" id="ARBA00023136"/>
    </source>
</evidence>
<evidence type="ECO:0000259" key="5">
    <source>
        <dbReference type="PROSITE" id="PS50850"/>
    </source>
</evidence>
<dbReference type="PANTHER" id="PTHR23534:SF1">
    <property type="entry name" value="MAJOR FACILITATOR SUPERFAMILY PROTEIN"/>
    <property type="match status" value="1"/>
</dbReference>
<feature type="transmembrane region" description="Helical" evidence="4">
    <location>
        <begin position="214"/>
        <end position="233"/>
    </location>
</feature>
<evidence type="ECO:0000256" key="4">
    <source>
        <dbReference type="SAM" id="Phobius"/>
    </source>
</evidence>
<accession>A0A4U9VX75</accession>
<feature type="transmembrane region" description="Helical" evidence="4">
    <location>
        <begin position="101"/>
        <end position="123"/>
    </location>
</feature>
<proteinExistence type="predicted"/>
<feature type="transmembrane region" description="Helical" evidence="4">
    <location>
        <begin position="279"/>
        <end position="298"/>
    </location>
</feature>
<feature type="transmembrane region" description="Helical" evidence="4">
    <location>
        <begin position="344"/>
        <end position="365"/>
    </location>
</feature>
<dbReference type="InterPro" id="IPR036259">
    <property type="entry name" value="MFS_trans_sf"/>
</dbReference>
<protein>
    <submittedName>
        <fullName evidence="6">Arabinose efflux permease</fullName>
    </submittedName>
</protein>
<feature type="transmembrane region" description="Helical" evidence="4">
    <location>
        <begin position="45"/>
        <end position="66"/>
    </location>
</feature>
<sequence>MVIATKWNNVFLLSSSQALYQTSSFIGATLSALVGLQLAPNESLATLPVSVVSLGTAVTMIPASLIMKKIGQRRTFMLGTWFGIIAGLLSFYGIITRSFSLFVAGTMLIGCYQGFAQYYRFAAADSVPAHNKGKAIAIVMAAGVAAAIVGPNLARYTQHMGSATSAYSFLSITILSLIAFFVIFSLKLQGPKAVSGSEPIRSGRSLKVIITQKNTITALISSAVGYSVMTMIMTATPIAMQHCGHSDSASATVIQWHLLGMFVPSFFTGTLIKKYGVNRVILLGIIILLIHLIFALTGTDFMHFISGLIFLGIGWNFMYIGGSALLTQVYLSEEKEKTQAFHDFLVFTVMSASSFSAGGILKYWGWQGVNIAVIPFLIIALMVMRFMANKASPVLISEL</sequence>
<dbReference type="EMBL" id="LR590484">
    <property type="protein sequence ID" value="VTR48264.1"/>
    <property type="molecule type" value="Genomic_DNA"/>
</dbReference>
<feature type="domain" description="Major facilitator superfamily (MFS) profile" evidence="5">
    <location>
        <begin position="213"/>
        <end position="399"/>
    </location>
</feature>
<dbReference type="Pfam" id="PF07690">
    <property type="entry name" value="MFS_1"/>
    <property type="match status" value="1"/>
</dbReference>
<feature type="transmembrane region" description="Helical" evidence="4">
    <location>
        <begin position="166"/>
        <end position="186"/>
    </location>
</feature>
<dbReference type="KEGG" id="stha:NCTC11429_03664"/>
<dbReference type="GeneID" id="78464321"/>
<dbReference type="AlphaFoldDB" id="A0A4U9VX75"/>